<evidence type="ECO:0000313" key="2">
    <source>
        <dbReference type="EMBL" id="MFC7407851.1"/>
    </source>
</evidence>
<dbReference type="PANTHER" id="PTHR22916">
    <property type="entry name" value="GLYCOSYLTRANSFERASE"/>
    <property type="match status" value="1"/>
</dbReference>
<dbReference type="Pfam" id="PF00702">
    <property type="entry name" value="Hydrolase"/>
    <property type="match status" value="1"/>
</dbReference>
<dbReference type="InterPro" id="IPR029044">
    <property type="entry name" value="Nucleotide-diphossugar_trans"/>
</dbReference>
<comment type="caution">
    <text evidence="2">The sequence shown here is derived from an EMBL/GenBank/DDBJ whole genome shotgun (WGS) entry which is preliminary data.</text>
</comment>
<dbReference type="Pfam" id="PF00535">
    <property type="entry name" value="Glycos_transf_2"/>
    <property type="match status" value="1"/>
</dbReference>
<accession>A0ABW2QFQ1</accession>
<dbReference type="SUPFAM" id="SSF56784">
    <property type="entry name" value="HAD-like"/>
    <property type="match status" value="1"/>
</dbReference>
<dbReference type="SUPFAM" id="SSF53448">
    <property type="entry name" value="Nucleotide-diphospho-sugar transferases"/>
    <property type="match status" value="1"/>
</dbReference>
<dbReference type="Proteomes" id="UP001596501">
    <property type="component" value="Unassembled WGS sequence"/>
</dbReference>
<dbReference type="InterPro" id="IPR036412">
    <property type="entry name" value="HAD-like_sf"/>
</dbReference>
<dbReference type="PANTHER" id="PTHR22916:SF3">
    <property type="entry name" value="UDP-GLCNAC:BETAGAL BETA-1,3-N-ACETYLGLUCOSAMINYLTRANSFERASE-LIKE PROTEIN 1"/>
    <property type="match status" value="1"/>
</dbReference>
<organism evidence="2 3">
    <name type="scientific">Hydrogenophaga atypica</name>
    <dbReference type="NCBI Taxonomy" id="249409"/>
    <lineage>
        <taxon>Bacteria</taxon>
        <taxon>Pseudomonadati</taxon>
        <taxon>Pseudomonadota</taxon>
        <taxon>Betaproteobacteria</taxon>
        <taxon>Burkholderiales</taxon>
        <taxon>Comamonadaceae</taxon>
        <taxon>Hydrogenophaga</taxon>
    </lineage>
</organism>
<keyword evidence="2" id="KW-0328">Glycosyltransferase</keyword>
<gene>
    <name evidence="2" type="ORF">ACFQPB_03140</name>
</gene>
<dbReference type="RefSeq" id="WP_382219702.1">
    <property type="nucleotide sequence ID" value="NZ_JBHTCA010000002.1"/>
</dbReference>
<name>A0ABW2QFQ1_9BURK</name>
<dbReference type="Gene3D" id="1.10.150.400">
    <property type="match status" value="1"/>
</dbReference>
<dbReference type="InterPro" id="IPR001173">
    <property type="entry name" value="Glyco_trans_2-like"/>
</dbReference>
<dbReference type="Gene3D" id="3.90.550.10">
    <property type="entry name" value="Spore Coat Polysaccharide Biosynthesis Protein SpsA, Chain A"/>
    <property type="match status" value="1"/>
</dbReference>
<sequence length="1078" mass="122016">MSKPLVSVVIPAYKHEAYIAQAIDSVLSSSVDLELLVRDDASPDGTWRVIDSYQDERLHKSRNETNLGAHTTLNALLDQARGEYLTILNSDDRFLPGRLEQCVALVRDGGVDLVGTDVRLIDAGGEVVTDHWWVDAFGALKQVWHDTQDWAATLLAGNVFMTTSNFFFSRELWSKVRPYSDHRYVHDYDFLLRAVAGGARLRWVDEPLLDYRLHGSNTIRENPLNANLEASSLLREMLPALLQLPGDLSARVKHLNNQWGRIEKYEVEILKDVHLQEKTALMQTLERISGEGKVLFEKNQTLLQELTSQQALQALLASREQALASVQDKLASHQRSQQLRDVELHRLRSTSLLGRLKQVARRVRASAGTVRTLWRVARQGRSHATPLRVATFSALRKVVAERGDQVRVLSFDVFDTLLARCVEPPDLLIRRTAQLLAQRLDMPGQAMELLAQRELVERELREVARVGGDDHECHHDEIIERWVRRVCPSRSTQAQNELIEFVQAAELDLERKALSAKPNARLFLEWARAKGLRIIAISDMYLAQRQVAQLLDELGYRGLIDEVYVSSEKRLAKYSGRLFEHVLRDEGLTPESVMHVGDNFHSDGLSPCRLGVQGVFLDEKHERVRRRRQTVSSRMAAHGGIWPGRALAEIVGERLRLDDRAKKEDVYFQYGLEVLGPVFSTFTQGLLERVQRDRPDRVYFLARDGYLFMKLYEAVAGAHPEALPPAHYTYVSRHVAARAAVSGGLTHDQALIALYNPKQQGLTSVLKTYGLPVAEFEAMAKTHGLLDMAEPIADWHDARLKAFLADPDVKGRIAEHGRTAQEVLRTYFEQAGFFSGQRVAVVDIGWNATIQHYLEQSFATDGAYPDVVGYYFAYMHNLHQRPLKHGSIEGLMQDRRRHNPQERAPSDFEELFEQGARALHATTVGYQSTNGTIEPVLKSDDAPDRQAEIRCNPAIEAMQQGVLLHFEHFMAAQKLTGFSFDELKPYAMGLMERAVVYPTPDEVDAITRLAHTEDFGHSHVLDLSAGNVGWMDFLSIGRLRGKLLKLPWRYAPFARFRSQLPAALARLESLRVAKNRGY</sequence>
<dbReference type="GO" id="GO:0016757">
    <property type="term" value="F:glycosyltransferase activity"/>
    <property type="evidence" value="ECO:0007669"/>
    <property type="project" value="UniProtKB-KW"/>
</dbReference>
<keyword evidence="3" id="KW-1185">Reference proteome</keyword>
<dbReference type="EMBL" id="JBHTCA010000002">
    <property type="protein sequence ID" value="MFC7407851.1"/>
    <property type="molecule type" value="Genomic_DNA"/>
</dbReference>
<dbReference type="InterPro" id="IPR023214">
    <property type="entry name" value="HAD_sf"/>
</dbReference>
<feature type="domain" description="Glycosyltransferase 2-like" evidence="1">
    <location>
        <begin position="7"/>
        <end position="132"/>
    </location>
</feature>
<protein>
    <submittedName>
        <fullName evidence="2">Glycosyltransferase</fullName>
        <ecNumber evidence="2">2.4.-.-</ecNumber>
    </submittedName>
</protein>
<proteinExistence type="predicted"/>
<dbReference type="Gene3D" id="3.40.50.1000">
    <property type="entry name" value="HAD superfamily/HAD-like"/>
    <property type="match status" value="1"/>
</dbReference>
<dbReference type="EC" id="2.4.-.-" evidence="2"/>
<evidence type="ECO:0000259" key="1">
    <source>
        <dbReference type="Pfam" id="PF00535"/>
    </source>
</evidence>
<evidence type="ECO:0000313" key="3">
    <source>
        <dbReference type="Proteomes" id="UP001596501"/>
    </source>
</evidence>
<keyword evidence="2" id="KW-0808">Transferase</keyword>
<reference evidence="3" key="1">
    <citation type="journal article" date="2019" name="Int. J. Syst. Evol. Microbiol.">
        <title>The Global Catalogue of Microorganisms (GCM) 10K type strain sequencing project: providing services to taxonomists for standard genome sequencing and annotation.</title>
        <authorList>
            <consortium name="The Broad Institute Genomics Platform"/>
            <consortium name="The Broad Institute Genome Sequencing Center for Infectious Disease"/>
            <person name="Wu L."/>
            <person name="Ma J."/>
        </authorList>
    </citation>
    <scope>NUCLEOTIDE SEQUENCE [LARGE SCALE GENOMIC DNA]</scope>
    <source>
        <strain evidence="3">CGMCC 1.12371</strain>
    </source>
</reference>